<dbReference type="Pfam" id="PF07890">
    <property type="entry name" value="Rrp15p"/>
    <property type="match status" value="1"/>
</dbReference>
<gene>
    <name evidence="3" type="ORF">GSMUA_345720.1</name>
</gene>
<dbReference type="PANTHER" id="PTHR13245">
    <property type="entry name" value="RRP15-LIKE PROTEIN"/>
    <property type="match status" value="1"/>
</dbReference>
<evidence type="ECO:0000313" key="3">
    <source>
        <dbReference type="EMBL" id="CAG1831318.1"/>
    </source>
</evidence>
<evidence type="ECO:0000256" key="2">
    <source>
        <dbReference type="SAM" id="MobiDB-lite"/>
    </source>
</evidence>
<name>A0A8D7EV64_MUSAM</name>
<dbReference type="EMBL" id="HG996472">
    <property type="protein sequence ID" value="CAG1831318.1"/>
    <property type="molecule type" value="Genomic_DNA"/>
</dbReference>
<dbReference type="GO" id="GO:0006364">
    <property type="term" value="P:rRNA processing"/>
    <property type="evidence" value="ECO:0007669"/>
    <property type="project" value="InterPro"/>
</dbReference>
<reference evidence="3" key="1">
    <citation type="submission" date="2021-03" db="EMBL/GenBank/DDBJ databases">
        <authorList>
            <consortium name="Genoscope - CEA"/>
            <person name="William W."/>
        </authorList>
    </citation>
    <scope>NUCLEOTIDE SEQUENCE</scope>
    <source>
        <strain evidence="3">Doubled-haploid Pahang</strain>
    </source>
</reference>
<proteinExistence type="inferred from homology"/>
<feature type="compositionally biased region" description="Basic residues" evidence="2">
    <location>
        <begin position="14"/>
        <end position="32"/>
    </location>
</feature>
<feature type="compositionally biased region" description="Basic residues" evidence="2">
    <location>
        <begin position="42"/>
        <end position="59"/>
    </location>
</feature>
<dbReference type="PANTHER" id="PTHR13245:SF14">
    <property type="entry name" value="RRP15-LIKE PROTEIN"/>
    <property type="match status" value="1"/>
</dbReference>
<comment type="similarity">
    <text evidence="1">Belongs to the RRP15 family.</text>
</comment>
<evidence type="ECO:0000256" key="1">
    <source>
        <dbReference type="ARBA" id="ARBA00007462"/>
    </source>
</evidence>
<feature type="region of interest" description="Disordered" evidence="2">
    <location>
        <begin position="1"/>
        <end position="103"/>
    </location>
</feature>
<organism evidence="3">
    <name type="scientific">Musa acuminata subsp. malaccensis</name>
    <name type="common">Wild banana</name>
    <name type="synonym">Musa malaccensis</name>
    <dbReference type="NCBI Taxonomy" id="214687"/>
    <lineage>
        <taxon>Eukaryota</taxon>
        <taxon>Viridiplantae</taxon>
        <taxon>Streptophyta</taxon>
        <taxon>Embryophyta</taxon>
        <taxon>Tracheophyta</taxon>
        <taxon>Spermatophyta</taxon>
        <taxon>Magnoliopsida</taxon>
        <taxon>Liliopsida</taxon>
        <taxon>Zingiberales</taxon>
        <taxon>Musaceae</taxon>
        <taxon>Musa</taxon>
    </lineage>
</organism>
<sequence>MAAELQTLAAASVSRKRKPDHKTGKKPSKRVQQKASSMAAAKPRKPSRKMRKLFRKRAREYHSDEEEESDEEPSSEEEESDRDLDVVDDDGSGGDDEDDGEGAQHGITRFVEGCRAFRVAFMKIMKKHLPDDPLGPILSAHKKLVAEKLAEEVSEHKTTAEMKKEKQMEAEKGHVKPANFLDAREKLLVSVATKGAFRLLMQVSKAQNSQSGLNPSGSKNAKVLAKQRKQAFFSELQKSTTQASCLMSWSRLTVVCFMQSCDSKSMDKNNELGWAPLRNNYMLTSSKLKDWDKMPEAAAVVDHKQVSSESSSDEE</sequence>
<feature type="compositionally biased region" description="Acidic residues" evidence="2">
    <location>
        <begin position="63"/>
        <end position="101"/>
    </location>
</feature>
<dbReference type="InterPro" id="IPR012459">
    <property type="entry name" value="Rrp15"/>
</dbReference>
<accession>A0A8D7EV64</accession>
<protein>
    <submittedName>
        <fullName evidence="3">(wild Malaysian banana) hypothetical protein</fullName>
    </submittedName>
</protein>
<dbReference type="AlphaFoldDB" id="A0A8D7EV64"/>